<name>A0AAV9LIX0_9SOLN</name>
<dbReference type="InterPro" id="IPR047151">
    <property type="entry name" value="RNZ2-like"/>
</dbReference>
<dbReference type="Proteomes" id="UP001311915">
    <property type="component" value="Unassembled WGS sequence"/>
</dbReference>
<evidence type="ECO:0000313" key="9">
    <source>
        <dbReference type="Proteomes" id="UP001311915"/>
    </source>
</evidence>
<accession>A0AAV9LIX0</accession>
<dbReference type="GO" id="GO:0005739">
    <property type="term" value="C:mitochondrion"/>
    <property type="evidence" value="ECO:0007669"/>
    <property type="project" value="TreeGrafter"/>
</dbReference>
<keyword evidence="2" id="KW-0819">tRNA processing</keyword>
<organism evidence="8 9">
    <name type="scientific">Solanum pinnatisectum</name>
    <name type="common">tansyleaf nightshade</name>
    <dbReference type="NCBI Taxonomy" id="50273"/>
    <lineage>
        <taxon>Eukaryota</taxon>
        <taxon>Viridiplantae</taxon>
        <taxon>Streptophyta</taxon>
        <taxon>Embryophyta</taxon>
        <taxon>Tracheophyta</taxon>
        <taxon>Spermatophyta</taxon>
        <taxon>Magnoliopsida</taxon>
        <taxon>eudicotyledons</taxon>
        <taxon>Gunneridae</taxon>
        <taxon>Pentapetalae</taxon>
        <taxon>asterids</taxon>
        <taxon>lamiids</taxon>
        <taxon>Solanales</taxon>
        <taxon>Solanaceae</taxon>
        <taxon>Solanoideae</taxon>
        <taxon>Solaneae</taxon>
        <taxon>Solanum</taxon>
    </lineage>
</organism>
<keyword evidence="7" id="KW-0862">Zinc</keyword>
<keyword evidence="5" id="KW-0255">Endonuclease</keyword>
<evidence type="ECO:0000256" key="6">
    <source>
        <dbReference type="ARBA" id="ARBA00022801"/>
    </source>
</evidence>
<comment type="cofactor">
    <cofactor evidence="1">
        <name>Zn(2+)</name>
        <dbReference type="ChEBI" id="CHEBI:29105"/>
    </cofactor>
</comment>
<reference evidence="8 9" key="1">
    <citation type="submission" date="2023-10" db="EMBL/GenBank/DDBJ databases">
        <title>Genome-Wide Identification Analysis in wild type Solanum Pinnatisectum Reveals Some Genes Defensing Phytophthora Infestans.</title>
        <authorList>
            <person name="Sun C."/>
        </authorList>
    </citation>
    <scope>NUCLEOTIDE SEQUENCE [LARGE SCALE GENOMIC DNA]</scope>
    <source>
        <strain evidence="8">LQN</strain>
        <tissue evidence="8">Leaf</tissue>
    </source>
</reference>
<keyword evidence="9" id="KW-1185">Reference proteome</keyword>
<dbReference type="GO" id="GO:0042781">
    <property type="term" value="F:3'-tRNA processing endoribonuclease activity"/>
    <property type="evidence" value="ECO:0007669"/>
    <property type="project" value="InterPro"/>
</dbReference>
<evidence type="ECO:0000313" key="8">
    <source>
        <dbReference type="EMBL" id="KAK4725423.1"/>
    </source>
</evidence>
<dbReference type="PANTHER" id="PTHR12553:SF66">
    <property type="entry name" value="RIBONUCLEASE Z"/>
    <property type="match status" value="1"/>
</dbReference>
<evidence type="ECO:0000256" key="1">
    <source>
        <dbReference type="ARBA" id="ARBA00001947"/>
    </source>
</evidence>
<keyword evidence="6" id="KW-0378">Hydrolase</keyword>
<evidence type="ECO:0000256" key="2">
    <source>
        <dbReference type="ARBA" id="ARBA00022694"/>
    </source>
</evidence>
<dbReference type="GO" id="GO:0046872">
    <property type="term" value="F:metal ion binding"/>
    <property type="evidence" value="ECO:0007669"/>
    <property type="project" value="UniProtKB-KW"/>
</dbReference>
<sequence>MRKFDSAQHIMARATRKHETTPILASSARIATRLHYLCPQLFPDPSFPSVQNDDDNVAAPNIKGSVCGISAENLLKVLLTPIFLITLLRLFKNVPWCMSDTSKLVHFGGSNTGAATFLMSPSNIDGNCLYS</sequence>
<dbReference type="EMBL" id="JAWPEI010000006">
    <property type="protein sequence ID" value="KAK4725423.1"/>
    <property type="molecule type" value="Genomic_DNA"/>
</dbReference>
<keyword evidence="4" id="KW-0479">Metal-binding</keyword>
<gene>
    <name evidence="8" type="ORF">R3W88_028202</name>
</gene>
<evidence type="ECO:0000256" key="5">
    <source>
        <dbReference type="ARBA" id="ARBA00022759"/>
    </source>
</evidence>
<dbReference type="GO" id="GO:1990180">
    <property type="term" value="P:mitochondrial tRNA 3'-end processing"/>
    <property type="evidence" value="ECO:0007669"/>
    <property type="project" value="TreeGrafter"/>
</dbReference>
<dbReference type="PANTHER" id="PTHR12553">
    <property type="entry name" value="ZINC PHOSPHODIESTERASE ELAC PROTEIN 2"/>
    <property type="match status" value="1"/>
</dbReference>
<keyword evidence="3" id="KW-0540">Nuclease</keyword>
<evidence type="ECO:0000256" key="7">
    <source>
        <dbReference type="ARBA" id="ARBA00022833"/>
    </source>
</evidence>
<proteinExistence type="predicted"/>
<comment type="caution">
    <text evidence="8">The sequence shown here is derived from an EMBL/GenBank/DDBJ whole genome shotgun (WGS) entry which is preliminary data.</text>
</comment>
<protein>
    <submittedName>
        <fullName evidence="8">Uncharacterized protein</fullName>
    </submittedName>
</protein>
<evidence type="ECO:0000256" key="4">
    <source>
        <dbReference type="ARBA" id="ARBA00022723"/>
    </source>
</evidence>
<evidence type="ECO:0000256" key="3">
    <source>
        <dbReference type="ARBA" id="ARBA00022722"/>
    </source>
</evidence>
<dbReference type="AlphaFoldDB" id="A0AAV9LIX0"/>